<reference evidence="6" key="1">
    <citation type="submission" date="2009-12" db="EMBL/GenBank/DDBJ databases">
        <title>Sequence of Clostridiales genomosp. BVAB3 str. UPII9-5.</title>
        <authorList>
            <person name="Madupu R."/>
            <person name="Durkin A.S."/>
            <person name="Torralba M."/>
            <person name="Methe B."/>
            <person name="Sutton G.G."/>
            <person name="Strausberg R.L."/>
            <person name="Nelson K.E."/>
        </authorList>
    </citation>
    <scope>NUCLEOTIDE SEQUENCE [LARGE SCALE GENOMIC DNA]</scope>
    <source>
        <strain evidence="6">28L</strain>
    </source>
</reference>
<keyword evidence="2" id="KW-1283">Bacterial microcompartment</keyword>
<dbReference type="OrthoDB" id="9812608at2"/>
<dbReference type="AlphaFoldDB" id="D3LW79"/>
<dbReference type="GO" id="GO:0031469">
    <property type="term" value="C:bacterial microcompartment"/>
    <property type="evidence" value="ECO:0007669"/>
    <property type="project" value="UniProtKB-SubCell"/>
</dbReference>
<dbReference type="SUPFAM" id="SSF143414">
    <property type="entry name" value="CcmK-like"/>
    <property type="match status" value="1"/>
</dbReference>
<evidence type="ECO:0000313" key="6">
    <source>
        <dbReference type="Proteomes" id="UP000003242"/>
    </source>
</evidence>
<dbReference type="InterPro" id="IPR050575">
    <property type="entry name" value="BMC_shell"/>
</dbReference>
<dbReference type="PANTHER" id="PTHR33941">
    <property type="entry name" value="PROPANEDIOL UTILIZATION PROTEIN PDUA"/>
    <property type="match status" value="1"/>
</dbReference>
<dbReference type="PROSITE" id="PS51930">
    <property type="entry name" value="BMC_2"/>
    <property type="match status" value="1"/>
</dbReference>
<evidence type="ECO:0000259" key="4">
    <source>
        <dbReference type="PROSITE" id="PS51930"/>
    </source>
</evidence>
<evidence type="ECO:0000256" key="2">
    <source>
        <dbReference type="ARBA" id="ARBA00024446"/>
    </source>
</evidence>
<dbReference type="InterPro" id="IPR000249">
    <property type="entry name" value="BMC_dom"/>
</dbReference>
<comment type="subcellular location">
    <subcellularLocation>
        <location evidence="1">Bacterial microcompartment</location>
    </subcellularLocation>
</comment>
<comment type="similarity">
    <text evidence="3">Belongs to the bacterial microcompartments protein family.</text>
</comment>
<dbReference type="eggNOG" id="COG4577">
    <property type="taxonomic scope" value="Bacteria"/>
</dbReference>
<dbReference type="EMBL" id="ADGP01000023">
    <property type="protein sequence ID" value="EFD93546.1"/>
    <property type="molecule type" value="Genomic_DNA"/>
</dbReference>
<dbReference type="InterPro" id="IPR044872">
    <property type="entry name" value="CcmK/CsoS1_BMC"/>
</dbReference>
<sequence length="94" mass="9807">MGKALGLIEVIGFSTAVEVADAMIKSADVILIGVEITKGNGFVTIKVSGDVGAVNAAVETGKAVADLFGKFISADSIARPHEAMHYVFIEKEKK</sequence>
<organism evidence="5 6">
    <name type="scientific">Megasphaera lornae</name>
    <dbReference type="NCBI Taxonomy" id="1000568"/>
    <lineage>
        <taxon>Bacteria</taxon>
        <taxon>Bacillati</taxon>
        <taxon>Bacillota</taxon>
        <taxon>Negativicutes</taxon>
        <taxon>Veillonellales</taxon>
        <taxon>Veillonellaceae</taxon>
        <taxon>Megasphaera</taxon>
    </lineage>
</organism>
<dbReference type="PANTHER" id="PTHR33941:SF11">
    <property type="entry name" value="BACTERIAL MICROCOMPARTMENT SHELL PROTEIN PDUJ"/>
    <property type="match status" value="1"/>
</dbReference>
<name>D3LW79_9FIRM</name>
<dbReference type="Pfam" id="PF00936">
    <property type="entry name" value="BMC"/>
    <property type="match status" value="1"/>
</dbReference>
<evidence type="ECO:0000313" key="5">
    <source>
        <dbReference type="EMBL" id="EFD93546.1"/>
    </source>
</evidence>
<protein>
    <submittedName>
        <fullName evidence="5">BMC domain protein</fullName>
    </submittedName>
</protein>
<evidence type="ECO:0000256" key="1">
    <source>
        <dbReference type="ARBA" id="ARBA00024322"/>
    </source>
</evidence>
<dbReference type="RefSeq" id="WP_009370038.1">
    <property type="nucleotide sequence ID" value="NZ_ADGP01000023.1"/>
</dbReference>
<proteinExistence type="inferred from homology"/>
<evidence type="ECO:0000256" key="3">
    <source>
        <dbReference type="PROSITE-ProRule" id="PRU01278"/>
    </source>
</evidence>
<dbReference type="Gene3D" id="3.30.70.1710">
    <property type="match status" value="1"/>
</dbReference>
<comment type="caution">
    <text evidence="5">The sequence shown here is derived from an EMBL/GenBank/DDBJ whole genome shotgun (WGS) entry which is preliminary data.</text>
</comment>
<accession>D3LW79</accession>
<dbReference type="Proteomes" id="UP000003242">
    <property type="component" value="Unassembled WGS sequence"/>
</dbReference>
<dbReference type="SMART" id="SM00877">
    <property type="entry name" value="BMC"/>
    <property type="match status" value="1"/>
</dbReference>
<dbReference type="STRING" id="699218.HMPREF0889_1220"/>
<gene>
    <name evidence="5" type="ORF">HMPREF0889_1220</name>
</gene>
<feature type="domain" description="BMC" evidence="4">
    <location>
        <begin position="4"/>
        <end position="89"/>
    </location>
</feature>
<dbReference type="InterPro" id="IPR037233">
    <property type="entry name" value="CcmK-like_sf"/>
</dbReference>